<feature type="compositionally biased region" description="Basic and acidic residues" evidence="2">
    <location>
        <begin position="74"/>
        <end position="88"/>
    </location>
</feature>
<evidence type="ECO:0000256" key="2">
    <source>
        <dbReference type="SAM" id="MobiDB-lite"/>
    </source>
</evidence>
<feature type="compositionally biased region" description="Low complexity" evidence="2">
    <location>
        <begin position="28"/>
        <end position="50"/>
    </location>
</feature>
<evidence type="ECO:0000259" key="3">
    <source>
        <dbReference type="PROSITE" id="PS50089"/>
    </source>
</evidence>
<keyword evidence="1" id="KW-0862">Zinc</keyword>
<dbReference type="Pfam" id="PF13920">
    <property type="entry name" value="zf-C3HC4_3"/>
    <property type="match status" value="1"/>
</dbReference>
<gene>
    <name evidence="4" type="ORF">B0T19DRAFT_425559</name>
</gene>
<sequence length="259" mass="29135">MVARKYAPAPKPKKKTAKAAKKAGKAGGKLPKSPELPAKVPAKVPAKLPKIPNYASLLRGPRQRQSPYTPVNETLKRKRDEEEFESGRTPKRLAGVNDNPPPREDVRLWHTVREYVLNPPNDGSPKPVVNCLVCFSELDIPGLPPSLVGKRLKEAAVYVCGHMLCTECHKSWTARKGTCPYCRKNFRPAGCTCAYFSRQILPQHWRDVPKEGNLRWRRAQMETWTETEQDGYKIPEVCEECASSGDLEEEEDSQEGSEE</sequence>
<feature type="region of interest" description="Disordered" evidence="2">
    <location>
        <begin position="1"/>
        <end position="103"/>
    </location>
</feature>
<evidence type="ECO:0000313" key="5">
    <source>
        <dbReference type="Proteomes" id="UP001286456"/>
    </source>
</evidence>
<keyword evidence="5" id="KW-1185">Reference proteome</keyword>
<keyword evidence="1" id="KW-0479">Metal-binding</keyword>
<dbReference type="AlphaFoldDB" id="A0AAE0IFE4"/>
<organism evidence="4 5">
    <name type="scientific">Cercophora scortea</name>
    <dbReference type="NCBI Taxonomy" id="314031"/>
    <lineage>
        <taxon>Eukaryota</taxon>
        <taxon>Fungi</taxon>
        <taxon>Dikarya</taxon>
        <taxon>Ascomycota</taxon>
        <taxon>Pezizomycotina</taxon>
        <taxon>Sordariomycetes</taxon>
        <taxon>Sordariomycetidae</taxon>
        <taxon>Sordariales</taxon>
        <taxon>Lasiosphaeriaceae</taxon>
        <taxon>Cercophora</taxon>
    </lineage>
</organism>
<evidence type="ECO:0000313" key="4">
    <source>
        <dbReference type="EMBL" id="KAK3323271.1"/>
    </source>
</evidence>
<dbReference type="InterPro" id="IPR001841">
    <property type="entry name" value="Znf_RING"/>
</dbReference>
<reference evidence="4" key="1">
    <citation type="journal article" date="2023" name="Mol. Phylogenet. Evol.">
        <title>Genome-scale phylogeny and comparative genomics of the fungal order Sordariales.</title>
        <authorList>
            <person name="Hensen N."/>
            <person name="Bonometti L."/>
            <person name="Westerberg I."/>
            <person name="Brannstrom I.O."/>
            <person name="Guillou S."/>
            <person name="Cros-Aarteil S."/>
            <person name="Calhoun S."/>
            <person name="Haridas S."/>
            <person name="Kuo A."/>
            <person name="Mondo S."/>
            <person name="Pangilinan J."/>
            <person name="Riley R."/>
            <person name="LaButti K."/>
            <person name="Andreopoulos B."/>
            <person name="Lipzen A."/>
            <person name="Chen C."/>
            <person name="Yan M."/>
            <person name="Daum C."/>
            <person name="Ng V."/>
            <person name="Clum A."/>
            <person name="Steindorff A."/>
            <person name="Ohm R.A."/>
            <person name="Martin F."/>
            <person name="Silar P."/>
            <person name="Natvig D.O."/>
            <person name="Lalanne C."/>
            <person name="Gautier V."/>
            <person name="Ament-Velasquez S.L."/>
            <person name="Kruys A."/>
            <person name="Hutchinson M.I."/>
            <person name="Powell A.J."/>
            <person name="Barry K."/>
            <person name="Miller A.N."/>
            <person name="Grigoriev I.V."/>
            <person name="Debuchy R."/>
            <person name="Gladieux P."/>
            <person name="Hiltunen Thoren M."/>
            <person name="Johannesson H."/>
        </authorList>
    </citation>
    <scope>NUCLEOTIDE SEQUENCE</scope>
    <source>
        <strain evidence="4">SMH4131-1</strain>
    </source>
</reference>
<reference evidence="4" key="2">
    <citation type="submission" date="2023-06" db="EMBL/GenBank/DDBJ databases">
        <authorList>
            <consortium name="Lawrence Berkeley National Laboratory"/>
            <person name="Haridas S."/>
            <person name="Hensen N."/>
            <person name="Bonometti L."/>
            <person name="Westerberg I."/>
            <person name="Brannstrom I.O."/>
            <person name="Guillou S."/>
            <person name="Cros-Aarteil S."/>
            <person name="Calhoun S."/>
            <person name="Kuo A."/>
            <person name="Mondo S."/>
            <person name="Pangilinan J."/>
            <person name="Riley R."/>
            <person name="Labutti K."/>
            <person name="Andreopoulos B."/>
            <person name="Lipzen A."/>
            <person name="Chen C."/>
            <person name="Yanf M."/>
            <person name="Daum C."/>
            <person name="Ng V."/>
            <person name="Clum A."/>
            <person name="Steindorff A."/>
            <person name="Ohm R."/>
            <person name="Martin F."/>
            <person name="Silar P."/>
            <person name="Natvig D."/>
            <person name="Lalanne C."/>
            <person name="Gautier V."/>
            <person name="Ament-Velasquez S.L."/>
            <person name="Kruys A."/>
            <person name="Hutchinson M.I."/>
            <person name="Powell A.J."/>
            <person name="Barry K."/>
            <person name="Miller A.N."/>
            <person name="Grigoriev I.V."/>
            <person name="Debuchy R."/>
            <person name="Gladieux P."/>
            <person name="Thoren M.H."/>
            <person name="Johannesson H."/>
        </authorList>
    </citation>
    <scope>NUCLEOTIDE SEQUENCE</scope>
    <source>
        <strain evidence="4">SMH4131-1</strain>
    </source>
</reference>
<feature type="compositionally biased region" description="Polar residues" evidence="2">
    <location>
        <begin position="63"/>
        <end position="72"/>
    </location>
</feature>
<protein>
    <recommendedName>
        <fullName evidence="3">RING-type domain-containing protein</fullName>
    </recommendedName>
</protein>
<proteinExistence type="predicted"/>
<dbReference type="Gene3D" id="3.30.40.10">
    <property type="entry name" value="Zinc/RING finger domain, C3HC4 (zinc finger)"/>
    <property type="match status" value="1"/>
</dbReference>
<dbReference type="GO" id="GO:0008270">
    <property type="term" value="F:zinc ion binding"/>
    <property type="evidence" value="ECO:0007669"/>
    <property type="project" value="UniProtKB-KW"/>
</dbReference>
<dbReference type="EMBL" id="JAUEPO010000004">
    <property type="protein sequence ID" value="KAK3323271.1"/>
    <property type="molecule type" value="Genomic_DNA"/>
</dbReference>
<dbReference type="SUPFAM" id="SSF57850">
    <property type="entry name" value="RING/U-box"/>
    <property type="match status" value="1"/>
</dbReference>
<keyword evidence="1" id="KW-0863">Zinc-finger</keyword>
<dbReference type="InterPro" id="IPR013083">
    <property type="entry name" value="Znf_RING/FYVE/PHD"/>
</dbReference>
<dbReference type="PROSITE" id="PS50089">
    <property type="entry name" value="ZF_RING_2"/>
    <property type="match status" value="1"/>
</dbReference>
<name>A0AAE0IFE4_9PEZI</name>
<comment type="caution">
    <text evidence="4">The sequence shown here is derived from an EMBL/GenBank/DDBJ whole genome shotgun (WGS) entry which is preliminary data.</text>
</comment>
<feature type="compositionally biased region" description="Basic residues" evidence="2">
    <location>
        <begin position="11"/>
        <end position="24"/>
    </location>
</feature>
<feature type="domain" description="RING-type" evidence="3">
    <location>
        <begin position="131"/>
        <end position="183"/>
    </location>
</feature>
<accession>A0AAE0IFE4</accession>
<dbReference type="Proteomes" id="UP001286456">
    <property type="component" value="Unassembled WGS sequence"/>
</dbReference>
<evidence type="ECO:0000256" key="1">
    <source>
        <dbReference type="PROSITE-ProRule" id="PRU00175"/>
    </source>
</evidence>